<dbReference type="InterPro" id="IPR015914">
    <property type="entry name" value="PAPs_N"/>
</dbReference>
<dbReference type="InterPro" id="IPR036116">
    <property type="entry name" value="FN3_sf"/>
</dbReference>
<feature type="domain" description="Fibronectin type-III" evidence="2">
    <location>
        <begin position="505"/>
        <end position="583"/>
    </location>
</feature>
<feature type="domain" description="Fibronectin type-III" evidence="2">
    <location>
        <begin position="311"/>
        <end position="391"/>
    </location>
</feature>
<dbReference type="GO" id="GO:0016020">
    <property type="term" value="C:membrane"/>
    <property type="evidence" value="ECO:0007669"/>
    <property type="project" value="UniProtKB-SubCell"/>
</dbReference>
<evidence type="ECO:0000313" key="3">
    <source>
        <dbReference type="EMBL" id="SVB18650.1"/>
    </source>
</evidence>
<proteinExistence type="predicted"/>
<feature type="region of interest" description="Disordered" evidence="1">
    <location>
        <begin position="176"/>
        <end position="210"/>
    </location>
</feature>
<organism evidence="3">
    <name type="scientific">marine metagenome</name>
    <dbReference type="NCBI Taxonomy" id="408172"/>
    <lineage>
        <taxon>unclassified sequences</taxon>
        <taxon>metagenomes</taxon>
        <taxon>ecological metagenomes</taxon>
    </lineage>
</organism>
<feature type="compositionally biased region" description="Polar residues" evidence="1">
    <location>
        <begin position="176"/>
        <end position="187"/>
    </location>
</feature>
<reference evidence="3" key="1">
    <citation type="submission" date="2018-05" db="EMBL/GenBank/DDBJ databases">
        <authorList>
            <person name="Lanie J.A."/>
            <person name="Ng W.-L."/>
            <person name="Kazmierczak K.M."/>
            <person name="Andrzejewski T.M."/>
            <person name="Davidsen T.M."/>
            <person name="Wayne K.J."/>
            <person name="Tettelin H."/>
            <person name="Glass J.I."/>
            <person name="Rusch D."/>
            <person name="Podicherti R."/>
            <person name="Tsui H.-C.T."/>
            <person name="Winkler M.E."/>
        </authorList>
    </citation>
    <scope>NUCLEOTIDE SEQUENCE</scope>
</reference>
<accession>A0A382BXW6</accession>
<dbReference type="PANTHER" id="PTHR46957">
    <property type="entry name" value="CYTOKINE RECEPTOR"/>
    <property type="match status" value="1"/>
</dbReference>
<name>A0A382BXW6_9ZZZZ</name>
<dbReference type="Gene3D" id="2.60.40.10">
    <property type="entry name" value="Immunoglobulins"/>
    <property type="match status" value="2"/>
</dbReference>
<dbReference type="SMART" id="SM00060">
    <property type="entry name" value="FN3"/>
    <property type="match status" value="5"/>
</dbReference>
<dbReference type="GO" id="GO:0003993">
    <property type="term" value="F:acid phosphatase activity"/>
    <property type="evidence" value="ECO:0007669"/>
    <property type="project" value="InterPro"/>
</dbReference>
<feature type="domain" description="Fibronectin type-III" evidence="2">
    <location>
        <begin position="408"/>
        <end position="485"/>
    </location>
</feature>
<dbReference type="InterPro" id="IPR050713">
    <property type="entry name" value="RTP_Phos/Ushers"/>
</dbReference>
<evidence type="ECO:0000259" key="2">
    <source>
        <dbReference type="SMART" id="SM00060"/>
    </source>
</evidence>
<dbReference type="EMBL" id="UINC01031892">
    <property type="protein sequence ID" value="SVB18650.1"/>
    <property type="molecule type" value="Genomic_DNA"/>
</dbReference>
<dbReference type="GO" id="GO:0046872">
    <property type="term" value="F:metal ion binding"/>
    <property type="evidence" value="ECO:0007669"/>
    <property type="project" value="InterPro"/>
</dbReference>
<sequence length="678" mass="72080">DYGLVPVDGSGKITQDSTDPDSFYTWQQESVATLNLHNLALSNLDPGTLFRYKITLVNAEGDSFTTDPTGNFQFSQDLKFRTAAEADTLPPAVILGPIVDIRDVLAVVRFVTDVPTAATIFVGTDGGTYNTEDEFEFPDLTPDGERRFANRHSVIVSGLDAGATYRYRLDVESTSGKTTTLEPSLSSGKRAGLQQPPGGAGSFTTSNDPDTQFPVILSGPTVSSKSHETAIIEWTTDEPADSELSFGLDAVSEDSESSAVTTTDHQVVLSNLEAGGTYTYLVGSTDASGNGATRSSEAVFTTDPDVDITAPEITGDPDIIYKNDESATIQWTTDEDASGEVTFGTESDNLGFIRTLPETDKTHEVTLTNLEASTTYFYQVSSEDLSNNGPTLSEVASFTTDGAPDLTLPTISNVVATESDSSVILTWETDELADSFVDFGTVSGILDLTVGGVEDVTEHEITLTNLTPGQTYFYTVGSIDRANNGPTESTEGSFLTLSSADTTPPATPSGLSGTAGSEQVLLTWTANTELDLGGYNIYRRTTADAEFAAIASRVADTSYTDPGLANDTEYEYQITAIDRETPPNESAATELALTPSLSAAPTSPSDLNVGGEALLPTFSFNNAEPFNTGATLTYTIQVSTQSDFSDVTDSESGVIETSGATSWTITRSLTDGQTYYWR</sequence>
<dbReference type="PANTHER" id="PTHR46957:SF3">
    <property type="entry name" value="CYTOKINE RECEPTOR"/>
    <property type="match status" value="1"/>
</dbReference>
<dbReference type="Pfam" id="PF16656">
    <property type="entry name" value="Pur_ac_phosph_N"/>
    <property type="match status" value="2"/>
</dbReference>
<dbReference type="Gene3D" id="2.60.40.380">
    <property type="entry name" value="Purple acid phosphatase-like, N-terminal"/>
    <property type="match status" value="3"/>
</dbReference>
<feature type="domain" description="Fibronectin type-III" evidence="2">
    <location>
        <begin position="4"/>
        <end position="63"/>
    </location>
</feature>
<dbReference type="SUPFAM" id="SSF49265">
    <property type="entry name" value="Fibronectin type III"/>
    <property type="match status" value="2"/>
</dbReference>
<feature type="non-terminal residue" evidence="3">
    <location>
        <position position="1"/>
    </location>
</feature>
<evidence type="ECO:0000256" key="1">
    <source>
        <dbReference type="SAM" id="MobiDB-lite"/>
    </source>
</evidence>
<feature type="domain" description="Fibronectin type-III" evidence="2">
    <location>
        <begin position="214"/>
        <end position="291"/>
    </location>
</feature>
<protein>
    <recommendedName>
        <fullName evidence="2">Fibronectin type-III domain-containing protein</fullName>
    </recommendedName>
</protein>
<dbReference type="InterPro" id="IPR003961">
    <property type="entry name" value="FN3_dom"/>
</dbReference>
<dbReference type="CDD" id="cd00063">
    <property type="entry name" value="FN3"/>
    <property type="match status" value="2"/>
</dbReference>
<dbReference type="InterPro" id="IPR013783">
    <property type="entry name" value="Ig-like_fold"/>
</dbReference>
<dbReference type="AlphaFoldDB" id="A0A382BXW6"/>
<feature type="non-terminal residue" evidence="3">
    <location>
        <position position="678"/>
    </location>
</feature>
<gene>
    <name evidence="3" type="ORF">METZ01_LOCUS171504</name>
</gene>